<dbReference type="GO" id="GO:0004930">
    <property type="term" value="F:G protein-coupled receptor activity"/>
    <property type="evidence" value="ECO:0007669"/>
    <property type="project" value="TreeGrafter"/>
</dbReference>
<feature type="transmembrane region" description="Helical" evidence="6">
    <location>
        <begin position="124"/>
        <end position="144"/>
    </location>
</feature>
<comment type="caution">
    <text evidence="7">The sequence shown here is derived from an EMBL/GenBank/DDBJ whole genome shotgun (WGS) entry which is preliminary data.</text>
</comment>
<feature type="transmembrane region" description="Helical" evidence="6">
    <location>
        <begin position="343"/>
        <end position="361"/>
    </location>
</feature>
<evidence type="ECO:0000313" key="7">
    <source>
        <dbReference type="EMBL" id="KAK0397843.1"/>
    </source>
</evidence>
<keyword evidence="4 6" id="KW-1133">Transmembrane helix</keyword>
<evidence type="ECO:0000313" key="8">
    <source>
        <dbReference type="Proteomes" id="UP001175271"/>
    </source>
</evidence>
<comment type="subcellular location">
    <subcellularLocation>
        <location evidence="1">Membrane</location>
        <topology evidence="1">Multi-pass membrane protein</topology>
    </subcellularLocation>
</comment>
<sequence length="523" mass="59057">MTDQTLTSAEHFLYEESITKPSTEPNPPLREEIVSASTSACGTQCRCYTRTIRVRVWGIPGCPRFSTTSLTTLTAPLHEELTWLAAGNESTTQTPLISWGTHKDIRHFCKQILIARLPFLDVRYWDTIILVPNLLFLLFLLVKLGQIRQKLKQSRSPVFCAFFLLVYVTTLLNITRCLVSMSISATHQIGEIIDKVLWLVLKFFLLSAELCVLSFGLLFGHLDSGSSIRRALIVTVLFSLLHALLQSVLEFKFFDHHFIVNESFNLYAHGGMTFWMASSALFALIYSIACILPLTCCRRWGTLPRKFSFYIYCFCLALLNILQTVGAALIYVDCPDGMCIADLTSFVYFTLYTPIVYFVFLRRSISGKSTHGGGPLFSYHQQKDEGGDLPDTTIYYPRFSGLTSPSYDDLFDVDRISRSRMNYGEYDYNQDLTDPFTYSVPLMMSTPESTVTTHIDSDQIHFDVSDMSMASSDIKTSSAASSSAGANGAHRHLRGLGADGKLHFASEVSPEAYRSWERRHHYH</sequence>
<dbReference type="GO" id="GO:0005886">
    <property type="term" value="C:plasma membrane"/>
    <property type="evidence" value="ECO:0007669"/>
    <property type="project" value="TreeGrafter"/>
</dbReference>
<evidence type="ECO:0000256" key="4">
    <source>
        <dbReference type="ARBA" id="ARBA00022989"/>
    </source>
</evidence>
<name>A0AA39H3Y0_9BILA</name>
<dbReference type="PANTHER" id="PTHR15876:SF8">
    <property type="entry name" value="TRANSMEMBRANE PROTEIN ADIPOCYTE-ASSOCIATED 1"/>
    <property type="match status" value="1"/>
</dbReference>
<reference evidence="7" key="1">
    <citation type="submission" date="2023-06" db="EMBL/GenBank/DDBJ databases">
        <title>Genomic analysis of the entomopathogenic nematode Steinernema hermaphroditum.</title>
        <authorList>
            <person name="Schwarz E.M."/>
            <person name="Heppert J.K."/>
            <person name="Baniya A."/>
            <person name="Schwartz H.T."/>
            <person name="Tan C.-H."/>
            <person name="Antoshechkin I."/>
            <person name="Sternberg P.W."/>
            <person name="Goodrich-Blair H."/>
            <person name="Dillman A.R."/>
        </authorList>
    </citation>
    <scope>NUCLEOTIDE SEQUENCE</scope>
    <source>
        <strain evidence="7">PS9179</strain>
        <tissue evidence="7">Whole animal</tissue>
    </source>
</reference>
<evidence type="ECO:0000256" key="2">
    <source>
        <dbReference type="ARBA" id="ARBA00010125"/>
    </source>
</evidence>
<evidence type="ECO:0000256" key="1">
    <source>
        <dbReference type="ARBA" id="ARBA00004141"/>
    </source>
</evidence>
<evidence type="ECO:0008006" key="9">
    <source>
        <dbReference type="Google" id="ProtNLM"/>
    </source>
</evidence>
<keyword evidence="8" id="KW-1185">Reference proteome</keyword>
<feature type="transmembrane region" description="Helical" evidence="6">
    <location>
        <begin position="196"/>
        <end position="219"/>
    </location>
</feature>
<dbReference type="Proteomes" id="UP001175271">
    <property type="component" value="Unassembled WGS sequence"/>
</dbReference>
<protein>
    <recommendedName>
        <fullName evidence="9">Transmembrane protein adipocyte-associated 1 homolog</fullName>
    </recommendedName>
</protein>
<evidence type="ECO:0000256" key="5">
    <source>
        <dbReference type="ARBA" id="ARBA00023136"/>
    </source>
</evidence>
<accession>A0AA39H3Y0</accession>
<feature type="transmembrane region" description="Helical" evidence="6">
    <location>
        <begin position="231"/>
        <end position="254"/>
    </location>
</feature>
<feature type="transmembrane region" description="Helical" evidence="6">
    <location>
        <begin position="309"/>
        <end position="331"/>
    </location>
</feature>
<comment type="similarity">
    <text evidence="2">Belongs to the UPF0359 family.</text>
</comment>
<organism evidence="7 8">
    <name type="scientific">Steinernema hermaphroditum</name>
    <dbReference type="NCBI Taxonomy" id="289476"/>
    <lineage>
        <taxon>Eukaryota</taxon>
        <taxon>Metazoa</taxon>
        <taxon>Ecdysozoa</taxon>
        <taxon>Nematoda</taxon>
        <taxon>Chromadorea</taxon>
        <taxon>Rhabditida</taxon>
        <taxon>Tylenchina</taxon>
        <taxon>Panagrolaimomorpha</taxon>
        <taxon>Strongyloidoidea</taxon>
        <taxon>Steinernematidae</taxon>
        <taxon>Steinernema</taxon>
    </lineage>
</organism>
<keyword evidence="5 6" id="KW-0472">Membrane</keyword>
<gene>
    <name evidence="7" type="ORF">QR680_002299</name>
</gene>
<feature type="transmembrane region" description="Helical" evidence="6">
    <location>
        <begin position="274"/>
        <end position="297"/>
    </location>
</feature>
<dbReference type="EMBL" id="JAUCMV010000005">
    <property type="protein sequence ID" value="KAK0397843.1"/>
    <property type="molecule type" value="Genomic_DNA"/>
</dbReference>
<dbReference type="PANTHER" id="PTHR15876">
    <property type="entry name" value="TRANSMEMBRANE PROTEIN ADIPOCYTE-ASSOCIATED 1"/>
    <property type="match status" value="1"/>
</dbReference>
<dbReference type="InterPro" id="IPR018781">
    <property type="entry name" value="TPRA1/CAND2/CAND8"/>
</dbReference>
<feature type="transmembrane region" description="Helical" evidence="6">
    <location>
        <begin position="156"/>
        <end position="176"/>
    </location>
</feature>
<proteinExistence type="inferred from homology"/>
<evidence type="ECO:0000256" key="6">
    <source>
        <dbReference type="SAM" id="Phobius"/>
    </source>
</evidence>
<keyword evidence="3 6" id="KW-0812">Transmembrane</keyword>
<evidence type="ECO:0000256" key="3">
    <source>
        <dbReference type="ARBA" id="ARBA00022692"/>
    </source>
</evidence>
<dbReference type="Pfam" id="PF10160">
    <property type="entry name" value="Tmemb_40"/>
    <property type="match status" value="1"/>
</dbReference>
<dbReference type="AlphaFoldDB" id="A0AA39H3Y0"/>